<accession>A0A6G7J6V8</accession>
<dbReference type="Pfam" id="PF13884">
    <property type="entry name" value="Peptidase_S74"/>
    <property type="match status" value="1"/>
</dbReference>
<sequence>MERNRSTLKSYFETGNYPTESQFADLIDSFLNINEDDVVTGITDNGDGTYTFQLLSGSTETIDVQSLPNEIPISSIVGLQVILDQYLRKDQDDTATGSITISMSSFSGGKSFGVGASGTTSYLSMDSNGWSIFGNVSANDGQDSHLIIKRNGGLEFNDRGTIHQVWHGGNLNLSSHSADILIAKNNAWLTLDSSSSGADGVEQAAGISVGESGYKGGAAVHMTYTGNGRGYIGMGSVSGTTSIPTNAALEFQYQNTYTIFRGQARFQSASAYLLRQGVSNSGYQVGLYSQASSTAYTSPIYTLGTSYLPNDTTLGNMYGIGFANASASFLNSTDLGTNPAGWGLYVAADGNARIFLNASNGRGYFKEMVYASNFILSSDRRLKTNIEDVAPQMIPIRWRKFKMKNDEGKHQRYGVIAQELEEHCPDFVRTDEEGNKSVAYIDLLVAKNAELEARLEKMEEIIKNRR</sequence>
<keyword evidence="3" id="KW-1185">Reference proteome</keyword>
<dbReference type="AlphaFoldDB" id="A0A6G7J6V8"/>
<proteinExistence type="predicted"/>
<dbReference type="InterPro" id="IPR030392">
    <property type="entry name" value="S74_ICA"/>
</dbReference>
<evidence type="ECO:0000313" key="2">
    <source>
        <dbReference type="EMBL" id="QII46274.1"/>
    </source>
</evidence>
<dbReference type="PROSITE" id="PS51688">
    <property type="entry name" value="ICA"/>
    <property type="match status" value="1"/>
</dbReference>
<organism evidence="2 3">
    <name type="scientific">Flagellimonas oceani</name>
    <dbReference type="NCBI Taxonomy" id="2698672"/>
    <lineage>
        <taxon>Bacteria</taxon>
        <taxon>Pseudomonadati</taxon>
        <taxon>Bacteroidota</taxon>
        <taxon>Flavobacteriia</taxon>
        <taxon>Flavobacteriales</taxon>
        <taxon>Flavobacteriaceae</taxon>
        <taxon>Flagellimonas</taxon>
    </lineage>
</organism>
<gene>
    <name evidence="2" type="ORF">GVT53_16830</name>
</gene>
<evidence type="ECO:0000259" key="1">
    <source>
        <dbReference type="PROSITE" id="PS51688"/>
    </source>
</evidence>
<name>A0A6G7J6V8_9FLAO</name>
<dbReference type="EMBL" id="CP049616">
    <property type="protein sequence ID" value="QII46274.1"/>
    <property type="molecule type" value="Genomic_DNA"/>
</dbReference>
<dbReference type="KEGG" id="mut:GVT53_16830"/>
<protein>
    <submittedName>
        <fullName evidence="2">Tail fiber domain-containing protein</fullName>
    </submittedName>
</protein>
<evidence type="ECO:0000313" key="3">
    <source>
        <dbReference type="Proteomes" id="UP000502928"/>
    </source>
</evidence>
<feature type="domain" description="Peptidase S74" evidence="1">
    <location>
        <begin position="378"/>
        <end position="465"/>
    </location>
</feature>
<dbReference type="RefSeq" id="WP_166249650.1">
    <property type="nucleotide sequence ID" value="NZ_CP049616.1"/>
</dbReference>
<reference evidence="2 3" key="1">
    <citation type="submission" date="2020-02" db="EMBL/GenBank/DDBJ databases">
        <title>Complete genome of Muricauda sp. 501str8.</title>
        <authorList>
            <person name="Dong B."/>
            <person name="Zhu S."/>
            <person name="Yang J."/>
            <person name="Chen J."/>
        </authorList>
    </citation>
    <scope>NUCLEOTIDE SEQUENCE [LARGE SCALE GENOMIC DNA]</scope>
    <source>
        <strain evidence="2 3">501str8</strain>
    </source>
</reference>
<dbReference type="Proteomes" id="UP000502928">
    <property type="component" value="Chromosome"/>
</dbReference>